<feature type="signal peptide" evidence="2">
    <location>
        <begin position="1"/>
        <end position="24"/>
    </location>
</feature>
<evidence type="ECO:0000313" key="4">
    <source>
        <dbReference type="Proteomes" id="UP000751190"/>
    </source>
</evidence>
<sequence>MRRFGASAAGAALLLHVAAVGAAAAPSGAELARRARCAGKYPPEALEALRGALHRGGDGADGGPPHVFFAALLHNNAPVLEGWIAALDWTIAQLGASRAHVSILESGSTDGTDTRLRAWAAELTARGVAHTIRTGAEPVSVLRPFRTGDTGILRIEFLAKLRNEVLAPMWTHLDALPAASGGVRAQPSASPGAGETGAGGVAGRARRADSGAALAAQDDELNDGLRRALSASAGAPNASTARGGVPARFDRLVFLNDVVFCEGDLLRLLLHGTTSRASLACGLDFHRSDGPGESDFYDKWVLTDIHGRHALPPSIGGGAPERPMHKRPGAWLPLRADRAACGTAPPAPCARRVEEPVQVFCCWNGIAVFDTAPFYDGARFRWAAGLDPAAPGSAECAASECSLMCKDLWRIGHGRILLDPAIQVAYSYRTHAARLRHFGAGAMGAVPPAVALDAPQPDAWDCYGLAEPGARGIRWRAPPVRESLAANRGALPYRAAWQKWPAVVISSSERRAREAERARWEGRGAVRGAAGALSALGVVALLARCGWRRRQGGADYVRIGPGS</sequence>
<evidence type="ECO:0000256" key="1">
    <source>
        <dbReference type="SAM" id="MobiDB-lite"/>
    </source>
</evidence>
<reference evidence="3" key="1">
    <citation type="submission" date="2021-05" db="EMBL/GenBank/DDBJ databases">
        <title>The genome of the haptophyte Pavlova lutheri (Diacronema luteri, Pavlovales) - a model for lipid biosynthesis in eukaryotic algae.</title>
        <authorList>
            <person name="Hulatt C.J."/>
            <person name="Posewitz M.C."/>
        </authorList>
    </citation>
    <scope>NUCLEOTIDE SEQUENCE</scope>
    <source>
        <strain evidence="3">NIVA-4/92</strain>
    </source>
</reference>
<name>A0A8J5XI92_DIALT</name>
<keyword evidence="2" id="KW-0732">Signal</keyword>
<evidence type="ECO:0000313" key="3">
    <source>
        <dbReference type="EMBL" id="KAG8461194.1"/>
    </source>
</evidence>
<evidence type="ECO:0000256" key="2">
    <source>
        <dbReference type="SAM" id="SignalP"/>
    </source>
</evidence>
<dbReference type="EMBL" id="JAGTXO010000027">
    <property type="protein sequence ID" value="KAG8461194.1"/>
    <property type="molecule type" value="Genomic_DNA"/>
</dbReference>
<dbReference type="Pfam" id="PF11735">
    <property type="entry name" value="CAP59_mtransfer"/>
    <property type="match status" value="2"/>
</dbReference>
<dbReference type="PANTHER" id="PTHR34144">
    <property type="entry name" value="CHROMOSOME 8, WHOLE GENOME SHOTGUN SEQUENCE"/>
    <property type="match status" value="1"/>
</dbReference>
<dbReference type="Proteomes" id="UP000751190">
    <property type="component" value="Unassembled WGS sequence"/>
</dbReference>
<accession>A0A8J5XI92</accession>
<organism evidence="3 4">
    <name type="scientific">Diacronema lutheri</name>
    <name type="common">Unicellular marine alga</name>
    <name type="synonym">Monochrysis lutheri</name>
    <dbReference type="NCBI Taxonomy" id="2081491"/>
    <lineage>
        <taxon>Eukaryota</taxon>
        <taxon>Haptista</taxon>
        <taxon>Haptophyta</taxon>
        <taxon>Pavlovophyceae</taxon>
        <taxon>Pavlovales</taxon>
        <taxon>Pavlovaceae</taxon>
        <taxon>Diacronema</taxon>
    </lineage>
</organism>
<comment type="caution">
    <text evidence="3">The sequence shown here is derived from an EMBL/GenBank/DDBJ whole genome shotgun (WGS) entry which is preliminary data.</text>
</comment>
<keyword evidence="4" id="KW-1185">Reference proteome</keyword>
<gene>
    <name evidence="3" type="ORF">KFE25_002383</name>
</gene>
<protein>
    <recommendedName>
        <fullName evidence="5">Protein xylosyltransferase</fullName>
    </recommendedName>
</protein>
<evidence type="ECO:0008006" key="5">
    <source>
        <dbReference type="Google" id="ProtNLM"/>
    </source>
</evidence>
<feature type="chain" id="PRO_5035241151" description="Protein xylosyltransferase" evidence="2">
    <location>
        <begin position="25"/>
        <end position="563"/>
    </location>
</feature>
<proteinExistence type="predicted"/>
<feature type="region of interest" description="Disordered" evidence="1">
    <location>
        <begin position="181"/>
        <end position="204"/>
    </location>
</feature>
<dbReference type="InterPro" id="IPR021047">
    <property type="entry name" value="Mannosyltransferase_CMT1"/>
</dbReference>
<dbReference type="OrthoDB" id="262547at2759"/>
<dbReference type="AlphaFoldDB" id="A0A8J5XI92"/>
<dbReference type="PANTHER" id="PTHR34144:SF7">
    <property type="entry name" value="EXPORT PROTEIN (CAP59), PUTATIVE (AFU_ORTHOLOGUE AFUA_7G05020)-RELATED"/>
    <property type="match status" value="1"/>
</dbReference>